<evidence type="ECO:0000313" key="2">
    <source>
        <dbReference type="Proteomes" id="UP001300763"/>
    </source>
</evidence>
<dbReference type="EMBL" id="JAQZAO010000009">
    <property type="protein sequence ID" value="MDD7967756.1"/>
    <property type="molecule type" value="Genomic_DNA"/>
</dbReference>
<proteinExistence type="predicted"/>
<protein>
    <submittedName>
        <fullName evidence="1">Ester cyclase</fullName>
    </submittedName>
</protein>
<name>A0ABT5T046_9PSEU</name>
<gene>
    <name evidence="1" type="ORF">PGB27_20645</name>
</gene>
<comment type="caution">
    <text evidence="1">The sequence shown here is derived from an EMBL/GenBank/DDBJ whole genome shotgun (WGS) entry which is preliminary data.</text>
</comment>
<dbReference type="RefSeq" id="WP_274202280.1">
    <property type="nucleotide sequence ID" value="NZ_JAQZAO010000009.1"/>
</dbReference>
<dbReference type="PANTHER" id="PTHR38436">
    <property type="entry name" value="POLYKETIDE CYCLASE SNOAL-LIKE DOMAIN"/>
    <property type="match status" value="1"/>
</dbReference>
<dbReference type="InterPro" id="IPR009959">
    <property type="entry name" value="Cyclase_SnoaL-like"/>
</dbReference>
<dbReference type="SUPFAM" id="SSF54427">
    <property type="entry name" value="NTF2-like"/>
    <property type="match status" value="1"/>
</dbReference>
<dbReference type="Gene3D" id="3.10.450.50">
    <property type="match status" value="1"/>
</dbReference>
<keyword evidence="2" id="KW-1185">Reference proteome</keyword>
<sequence length="134" mass="14866">MSEQNKAVVRRLIDEVMNAGHLDVLDDIYTPRLAAAAKAWITPFRASFPDVHMRIVTLVAEGDTVVGRFLCSGTQHGEWQGHPPTGQRFERVAEVYFFEVRDGKIASAWGLEDNLSRMTQLGHLDLDEAAAGNS</sequence>
<reference evidence="1 2" key="1">
    <citation type="submission" date="2023-02" db="EMBL/GenBank/DDBJ databases">
        <title>Genome sequencing required for Actinomycetospora new species description.</title>
        <authorList>
            <person name="Saimee Y."/>
            <person name="Duangmal K."/>
        </authorList>
    </citation>
    <scope>NUCLEOTIDE SEQUENCE [LARGE SCALE GENOMIC DNA]</scope>
    <source>
        <strain evidence="1 2">DW7H6</strain>
    </source>
</reference>
<dbReference type="Proteomes" id="UP001300763">
    <property type="component" value="Unassembled WGS sequence"/>
</dbReference>
<accession>A0ABT5T046</accession>
<dbReference type="Pfam" id="PF07366">
    <property type="entry name" value="SnoaL"/>
    <property type="match status" value="1"/>
</dbReference>
<dbReference type="InterPro" id="IPR032710">
    <property type="entry name" value="NTF2-like_dom_sf"/>
</dbReference>
<evidence type="ECO:0000313" key="1">
    <source>
        <dbReference type="EMBL" id="MDD7967756.1"/>
    </source>
</evidence>
<dbReference type="PANTHER" id="PTHR38436:SF1">
    <property type="entry name" value="ESTER CYCLASE"/>
    <property type="match status" value="1"/>
</dbReference>
<organism evidence="1 2">
    <name type="scientific">Actinomycetospora lemnae</name>
    <dbReference type="NCBI Taxonomy" id="3019891"/>
    <lineage>
        <taxon>Bacteria</taxon>
        <taxon>Bacillati</taxon>
        <taxon>Actinomycetota</taxon>
        <taxon>Actinomycetes</taxon>
        <taxon>Pseudonocardiales</taxon>
        <taxon>Pseudonocardiaceae</taxon>
        <taxon>Actinomycetospora</taxon>
    </lineage>
</organism>